<dbReference type="STRING" id="87626.PTD2_16826"/>
<dbReference type="SUPFAM" id="SSF53271">
    <property type="entry name" value="PRTase-like"/>
    <property type="match status" value="1"/>
</dbReference>
<evidence type="ECO:0000313" key="2">
    <source>
        <dbReference type="EMBL" id="EAR26828.1"/>
    </source>
</evidence>
<protein>
    <recommendedName>
        <fullName evidence="1">Double zinc ribbon domain-containing protein</fullName>
    </recommendedName>
</protein>
<dbReference type="InterPro" id="IPR044005">
    <property type="entry name" value="DZR_2"/>
</dbReference>
<dbReference type="HOGENOM" id="CLU_054549_0_0_6"/>
<comment type="caution">
    <text evidence="2">The sequence shown here is derived from an EMBL/GenBank/DDBJ whole genome shotgun (WGS) entry which is preliminary data.</text>
</comment>
<keyword evidence="3" id="KW-1185">Reference proteome</keyword>
<dbReference type="PANTHER" id="PTHR47505">
    <property type="entry name" value="DNA UTILIZATION PROTEIN YHGH"/>
    <property type="match status" value="1"/>
</dbReference>
<dbReference type="Gene3D" id="3.40.50.2020">
    <property type="match status" value="1"/>
</dbReference>
<name>A4CEU9_9GAMM</name>
<evidence type="ECO:0000313" key="3">
    <source>
        <dbReference type="Proteomes" id="UP000006201"/>
    </source>
</evidence>
<dbReference type="PANTHER" id="PTHR47505:SF1">
    <property type="entry name" value="DNA UTILIZATION PROTEIN YHGH"/>
    <property type="match status" value="1"/>
</dbReference>
<dbReference type="eggNOG" id="COG1040">
    <property type="taxonomic scope" value="Bacteria"/>
</dbReference>
<dbReference type="Proteomes" id="UP000006201">
    <property type="component" value="Unassembled WGS sequence"/>
</dbReference>
<dbReference type="EMBL" id="AAOH01000009">
    <property type="protein sequence ID" value="EAR26828.1"/>
    <property type="molecule type" value="Genomic_DNA"/>
</dbReference>
<dbReference type="AlphaFoldDB" id="A4CEU9"/>
<organism evidence="2 3">
    <name type="scientific">Pseudoalteromonas tunicata D2</name>
    <dbReference type="NCBI Taxonomy" id="87626"/>
    <lineage>
        <taxon>Bacteria</taxon>
        <taxon>Pseudomonadati</taxon>
        <taxon>Pseudomonadota</taxon>
        <taxon>Gammaproteobacteria</taxon>
        <taxon>Alteromonadales</taxon>
        <taxon>Pseudoalteromonadaceae</taxon>
        <taxon>Pseudoalteromonas</taxon>
    </lineage>
</organism>
<proteinExistence type="predicted"/>
<sequence length="230" mass="26619">MWQQLINWLFPSRCLMCQTLVTQNNEQLCPHCIADLPFIEITATNINLLYRPDIARLFPVIHFDNLWALAWYHPPFKHWLSKLKFNNKIYLSTALGQIINQRFEAYTQHPEFNWPDIIIILPLHTKRFKQRGFNQVSQTWYHCLPKDKVREDILVRQKATQPQSKLTAAKRKLNLATAFNCTNDLRNLRIALIDDVVTTGATANAAALCLKQAGAIHVSLWVTCITPLNS</sequence>
<accession>A4CEU9</accession>
<dbReference type="RefSeq" id="WP_009840608.1">
    <property type="nucleotide sequence ID" value="NZ_CH959302.1"/>
</dbReference>
<feature type="domain" description="Double zinc ribbon" evidence="1">
    <location>
        <begin position="5"/>
        <end position="40"/>
    </location>
</feature>
<gene>
    <name evidence="2" type="ORF">PTD2_16826</name>
</gene>
<dbReference type="Pfam" id="PF18912">
    <property type="entry name" value="DZR_2"/>
    <property type="match status" value="1"/>
</dbReference>
<dbReference type="InterPro" id="IPR029057">
    <property type="entry name" value="PRTase-like"/>
</dbReference>
<dbReference type="InterPro" id="IPR051910">
    <property type="entry name" value="ComF/GntX_DNA_util-trans"/>
</dbReference>
<reference evidence="2 3" key="1">
    <citation type="submission" date="2006-02" db="EMBL/GenBank/DDBJ databases">
        <authorList>
            <person name="Moran M.A."/>
            <person name="Kjelleberg S."/>
            <person name="Egan S."/>
            <person name="Saunders N."/>
            <person name="Thomas T."/>
            <person name="Ferriera S."/>
            <person name="Johnson J."/>
            <person name="Kravitz S."/>
            <person name="Halpern A."/>
            <person name="Remington K."/>
            <person name="Beeson K."/>
            <person name="Tran B."/>
            <person name="Rogers Y.-H."/>
            <person name="Friedman R."/>
            <person name="Venter J.C."/>
        </authorList>
    </citation>
    <scope>NUCLEOTIDE SEQUENCE [LARGE SCALE GENOMIC DNA]</scope>
    <source>
        <strain evidence="2 3">D2</strain>
    </source>
</reference>
<evidence type="ECO:0000259" key="1">
    <source>
        <dbReference type="Pfam" id="PF18912"/>
    </source>
</evidence>
<dbReference type="OrthoDB" id="9793412at2"/>